<gene>
    <name evidence="2" type="ORF">M413DRAFT_26778</name>
</gene>
<keyword evidence="3" id="KW-1185">Reference proteome</keyword>
<accession>A0A0C2XYT3</accession>
<proteinExistence type="predicted"/>
<dbReference type="STRING" id="686832.A0A0C2XYT3"/>
<name>A0A0C2XYT3_HEBCY</name>
<dbReference type="AlphaFoldDB" id="A0A0C2XYT3"/>
<evidence type="ECO:0000313" key="3">
    <source>
        <dbReference type="Proteomes" id="UP000053424"/>
    </source>
</evidence>
<feature type="region of interest" description="Disordered" evidence="1">
    <location>
        <begin position="84"/>
        <end position="156"/>
    </location>
</feature>
<dbReference type="HOGENOM" id="CLU_516832_0_0_1"/>
<dbReference type="Proteomes" id="UP000053424">
    <property type="component" value="Unassembled WGS sequence"/>
</dbReference>
<reference evidence="2 3" key="1">
    <citation type="submission" date="2014-04" db="EMBL/GenBank/DDBJ databases">
        <authorList>
            <consortium name="DOE Joint Genome Institute"/>
            <person name="Kuo A."/>
            <person name="Gay G."/>
            <person name="Dore J."/>
            <person name="Kohler A."/>
            <person name="Nagy L.G."/>
            <person name="Floudas D."/>
            <person name="Copeland A."/>
            <person name="Barry K.W."/>
            <person name="Cichocki N."/>
            <person name="Veneault-Fourrey C."/>
            <person name="LaButti K."/>
            <person name="Lindquist E.A."/>
            <person name="Lipzen A."/>
            <person name="Lundell T."/>
            <person name="Morin E."/>
            <person name="Murat C."/>
            <person name="Sun H."/>
            <person name="Tunlid A."/>
            <person name="Henrissat B."/>
            <person name="Grigoriev I.V."/>
            <person name="Hibbett D.S."/>
            <person name="Martin F."/>
            <person name="Nordberg H.P."/>
            <person name="Cantor M.N."/>
            <person name="Hua S.X."/>
        </authorList>
    </citation>
    <scope>NUCLEOTIDE SEQUENCE [LARGE SCALE GENOMIC DNA]</scope>
    <source>
        <strain evidence="3">h7</strain>
    </source>
</reference>
<dbReference type="Gene3D" id="2.40.70.10">
    <property type="entry name" value="Acid Proteases"/>
    <property type="match status" value="1"/>
</dbReference>
<dbReference type="InterPro" id="IPR021109">
    <property type="entry name" value="Peptidase_aspartic_dom_sf"/>
</dbReference>
<reference evidence="3" key="2">
    <citation type="submission" date="2015-01" db="EMBL/GenBank/DDBJ databases">
        <title>Evolutionary Origins and Diversification of the Mycorrhizal Mutualists.</title>
        <authorList>
            <consortium name="DOE Joint Genome Institute"/>
            <consortium name="Mycorrhizal Genomics Consortium"/>
            <person name="Kohler A."/>
            <person name="Kuo A."/>
            <person name="Nagy L.G."/>
            <person name="Floudas D."/>
            <person name="Copeland A."/>
            <person name="Barry K.W."/>
            <person name="Cichocki N."/>
            <person name="Veneault-Fourrey C."/>
            <person name="LaButti K."/>
            <person name="Lindquist E.A."/>
            <person name="Lipzen A."/>
            <person name="Lundell T."/>
            <person name="Morin E."/>
            <person name="Murat C."/>
            <person name="Riley R."/>
            <person name="Ohm R."/>
            <person name="Sun H."/>
            <person name="Tunlid A."/>
            <person name="Henrissat B."/>
            <person name="Grigoriev I.V."/>
            <person name="Hibbett D.S."/>
            <person name="Martin F."/>
        </authorList>
    </citation>
    <scope>NUCLEOTIDE SEQUENCE [LARGE SCALE GENOMIC DNA]</scope>
    <source>
        <strain evidence="3">h7</strain>
    </source>
</reference>
<protein>
    <submittedName>
        <fullName evidence="2">Uncharacterized protein</fullName>
    </submittedName>
</protein>
<evidence type="ECO:0000313" key="2">
    <source>
        <dbReference type="EMBL" id="KIM42783.1"/>
    </source>
</evidence>
<dbReference type="OrthoDB" id="1750432at2759"/>
<organism evidence="2 3">
    <name type="scientific">Hebeloma cylindrosporum</name>
    <dbReference type="NCBI Taxonomy" id="76867"/>
    <lineage>
        <taxon>Eukaryota</taxon>
        <taxon>Fungi</taxon>
        <taxon>Dikarya</taxon>
        <taxon>Basidiomycota</taxon>
        <taxon>Agaricomycotina</taxon>
        <taxon>Agaricomycetes</taxon>
        <taxon>Agaricomycetidae</taxon>
        <taxon>Agaricales</taxon>
        <taxon>Agaricineae</taxon>
        <taxon>Hymenogastraceae</taxon>
        <taxon>Hebeloma</taxon>
    </lineage>
</organism>
<dbReference type="Pfam" id="PF08284">
    <property type="entry name" value="RVP_2"/>
    <property type="match status" value="1"/>
</dbReference>
<dbReference type="EMBL" id="KN831777">
    <property type="protein sequence ID" value="KIM42783.1"/>
    <property type="molecule type" value="Genomic_DNA"/>
</dbReference>
<feature type="compositionally biased region" description="Polar residues" evidence="1">
    <location>
        <begin position="104"/>
        <end position="116"/>
    </location>
</feature>
<sequence>MGDALGHNAGQVLRSGITFMYPSRHAHVDDEMRFDVVQNGINVWDIHDEDFEEDPIAISRLMLENPNFDICNWYWIRRQAQRVPNNTPDGSDDEPPADYGNPDNGESTTGIYSSFEITRGETDGSSHNEGTPGPGETQHLAPQGTDNLDNEPPLSPEQLWELGAQGLIDRPSRPFGDVMGNNLLAILEGSGPYPGDVTSDHSQDGLRFTLVDFQDSCYIVKDNDRNEEVYYHLESLTETSLPAVRYAERCAQQLGITLPPRWRYGPQISGRLEPRCRVIVDPRNRHLLIVKDLIDNRSWRIPRNLLEADFDPAKWYQEKLSHRVENQLSPFEIGPDTTFERQTYSEFVQANSGGIQSLSPPPYALNRRQNIAPLLYLSDLVHEDSEEEENPVILNHGIQVTRGTFPAMQRNAASVKAPGRPVPKPVVITVKINSHPARALLDSGSLGDFISTTLADQLKLNKETLEVPLGLQLAVQGSRSKINSRAKAKFQYLEITEERYFDIINLSYYDIILWDTMALSAWRLSRI</sequence>
<evidence type="ECO:0000256" key="1">
    <source>
        <dbReference type="SAM" id="MobiDB-lite"/>
    </source>
</evidence>
<dbReference type="CDD" id="cd00303">
    <property type="entry name" value="retropepsin_like"/>
    <property type="match status" value="1"/>
</dbReference>